<protein>
    <submittedName>
        <fullName evidence="3">Uncharacterized protein</fullName>
    </submittedName>
</protein>
<evidence type="ECO:0000313" key="4">
    <source>
        <dbReference type="Proteomes" id="UP000012174"/>
    </source>
</evidence>
<organism evidence="3 4">
    <name type="scientific">Eutypa lata (strain UCR-EL1)</name>
    <name type="common">Grapevine dieback disease fungus</name>
    <name type="synonym">Eutypa armeniacae</name>
    <dbReference type="NCBI Taxonomy" id="1287681"/>
    <lineage>
        <taxon>Eukaryota</taxon>
        <taxon>Fungi</taxon>
        <taxon>Dikarya</taxon>
        <taxon>Ascomycota</taxon>
        <taxon>Pezizomycotina</taxon>
        <taxon>Sordariomycetes</taxon>
        <taxon>Xylariomycetidae</taxon>
        <taxon>Xylariales</taxon>
        <taxon>Diatrypaceae</taxon>
        <taxon>Eutypa</taxon>
    </lineage>
</organism>
<dbReference type="KEGG" id="ela:UCREL1_1311"/>
<name>M7TP30_EUTLA</name>
<feature type="compositionally biased region" description="Basic and acidic residues" evidence="1">
    <location>
        <begin position="81"/>
        <end position="92"/>
    </location>
</feature>
<reference evidence="4" key="1">
    <citation type="journal article" date="2013" name="Genome Announc.">
        <title>Draft genome sequence of the grapevine dieback fungus Eutypa lata UCR-EL1.</title>
        <authorList>
            <person name="Blanco-Ulate B."/>
            <person name="Rolshausen P.E."/>
            <person name="Cantu D."/>
        </authorList>
    </citation>
    <scope>NUCLEOTIDE SEQUENCE [LARGE SCALE GENOMIC DNA]</scope>
    <source>
        <strain evidence="4">UCR-EL1</strain>
    </source>
</reference>
<dbReference type="Proteomes" id="UP000012174">
    <property type="component" value="Unassembled WGS sequence"/>
</dbReference>
<evidence type="ECO:0000256" key="1">
    <source>
        <dbReference type="SAM" id="MobiDB-lite"/>
    </source>
</evidence>
<dbReference type="AlphaFoldDB" id="M7TP30"/>
<gene>
    <name evidence="3" type="ORF">UCREL1_1311</name>
</gene>
<dbReference type="OrthoDB" id="4681103at2759"/>
<keyword evidence="2" id="KW-0812">Transmembrane</keyword>
<keyword evidence="2" id="KW-1133">Transmembrane helix</keyword>
<keyword evidence="4" id="KW-1185">Reference proteome</keyword>
<feature type="transmembrane region" description="Helical" evidence="2">
    <location>
        <begin position="359"/>
        <end position="380"/>
    </location>
</feature>
<dbReference type="EMBL" id="KB705608">
    <property type="protein sequence ID" value="EMR71646.1"/>
    <property type="molecule type" value="Genomic_DNA"/>
</dbReference>
<feature type="region of interest" description="Disordered" evidence="1">
    <location>
        <begin position="74"/>
        <end position="104"/>
    </location>
</feature>
<evidence type="ECO:0000256" key="2">
    <source>
        <dbReference type="SAM" id="Phobius"/>
    </source>
</evidence>
<proteinExistence type="predicted"/>
<keyword evidence="2" id="KW-0472">Membrane</keyword>
<sequence length="385" mass="44359">MSYFALFCVVVVIWRAYHSFLEVWGGIVFLWQVILPQWGITAPNRDRIWRLTDRIKKAIASAGSTVFRFIVPSTRPDPPNEDEHSCPREHLYTDPPNPARRGQTGHFARASHSIWSLKVRGPASYGNGNEKHFSRVQLGAKDEFIQAYLGYPEDNLTLEQLGNLMRLLDVVFFSSSLVDGPERLVELRYMDYDPQDWDRIGWDERDEYTVGVTIGEEEIVGNGTWRLANPVMTIMIAETFGGEPVPKVAQTEALVRQMVHVFIAQHWHGCPLFGQRDEIGEDGRGPTFREILKPINRTISQWPIGPHGFGSRQRYPPPTLKTSAIKLIFWFLDCREAINQYAWLILTGRWMRAARRFRAYLMSLDTRVLALLLFLFLVLITPRKD</sequence>
<dbReference type="HOGENOM" id="CLU_717689_0_0_1"/>
<accession>M7TP30</accession>
<evidence type="ECO:0000313" key="3">
    <source>
        <dbReference type="EMBL" id="EMR71646.1"/>
    </source>
</evidence>
<feature type="transmembrane region" description="Helical" evidence="2">
    <location>
        <begin position="20"/>
        <end position="40"/>
    </location>
</feature>